<dbReference type="RefSeq" id="WP_015898215.1">
    <property type="nucleotide sequence ID" value="NC_012483.1"/>
</dbReference>
<dbReference type="AlphaFoldDB" id="C1F5J2"/>
<evidence type="ECO:0000313" key="2">
    <source>
        <dbReference type="EMBL" id="ACO31315.1"/>
    </source>
</evidence>
<accession>C1F5J2</accession>
<feature type="region of interest" description="Disordered" evidence="1">
    <location>
        <begin position="43"/>
        <end position="73"/>
    </location>
</feature>
<dbReference type="EMBL" id="CP001472">
    <property type="protein sequence ID" value="ACO31315.1"/>
    <property type="molecule type" value="Genomic_DNA"/>
</dbReference>
<dbReference type="KEGG" id="aca:ACP_3171"/>
<evidence type="ECO:0000313" key="3">
    <source>
        <dbReference type="Proteomes" id="UP000002207"/>
    </source>
</evidence>
<evidence type="ECO:0000256" key="1">
    <source>
        <dbReference type="SAM" id="MobiDB-lite"/>
    </source>
</evidence>
<dbReference type="HOGENOM" id="CLU_189062_0_0_0"/>
<protein>
    <submittedName>
        <fullName evidence="2">Uncharacterized protein</fullName>
    </submittedName>
</protein>
<reference evidence="2 3" key="1">
    <citation type="journal article" date="2009" name="Appl. Environ. Microbiol.">
        <title>Three genomes from the phylum Acidobacteria provide insight into the lifestyles of these microorganisms in soils.</title>
        <authorList>
            <person name="Ward N.L."/>
            <person name="Challacombe J.F."/>
            <person name="Janssen P.H."/>
            <person name="Henrissat B."/>
            <person name="Coutinho P.M."/>
            <person name="Wu M."/>
            <person name="Xie G."/>
            <person name="Haft D.H."/>
            <person name="Sait M."/>
            <person name="Badger J."/>
            <person name="Barabote R.D."/>
            <person name="Bradley B."/>
            <person name="Brettin T.S."/>
            <person name="Brinkac L.M."/>
            <person name="Bruce D."/>
            <person name="Creasy T."/>
            <person name="Daugherty S.C."/>
            <person name="Davidsen T.M."/>
            <person name="DeBoy R.T."/>
            <person name="Detter J.C."/>
            <person name="Dodson R.J."/>
            <person name="Durkin A.S."/>
            <person name="Ganapathy A."/>
            <person name="Gwinn-Giglio M."/>
            <person name="Han C.S."/>
            <person name="Khouri H."/>
            <person name="Kiss H."/>
            <person name="Kothari S.P."/>
            <person name="Madupu R."/>
            <person name="Nelson K.E."/>
            <person name="Nelson W.C."/>
            <person name="Paulsen I."/>
            <person name="Penn K."/>
            <person name="Ren Q."/>
            <person name="Rosovitz M.J."/>
            <person name="Selengut J.D."/>
            <person name="Shrivastava S."/>
            <person name="Sullivan S.A."/>
            <person name="Tapia R."/>
            <person name="Thompson L.S."/>
            <person name="Watkins K.L."/>
            <person name="Yang Q."/>
            <person name="Yu C."/>
            <person name="Zafar N."/>
            <person name="Zhou L."/>
            <person name="Kuske C.R."/>
        </authorList>
    </citation>
    <scope>NUCLEOTIDE SEQUENCE [LARGE SCALE GENOMIC DNA]</scope>
    <source>
        <strain evidence="3">ATCC 51196 / DSM 11244 / BCRC 80197 / JCM 7670 / NBRC 15755 / NCIMB 13165 / 161</strain>
    </source>
</reference>
<sequence>MLKALNTKILLTILEVLLAIAGAVAYHRHEAAKAAQLREQQQYQQLRQQVERDKKKHNSSAANEGKTWQKYLP</sequence>
<proteinExistence type="predicted"/>
<keyword evidence="3" id="KW-1185">Reference proteome</keyword>
<organism evidence="2 3">
    <name type="scientific">Acidobacterium capsulatum (strain ATCC 51196 / DSM 11244 / BCRC 80197 / JCM 7670 / NBRC 15755 / NCIMB 13165 / 161)</name>
    <dbReference type="NCBI Taxonomy" id="240015"/>
    <lineage>
        <taxon>Bacteria</taxon>
        <taxon>Pseudomonadati</taxon>
        <taxon>Acidobacteriota</taxon>
        <taxon>Terriglobia</taxon>
        <taxon>Terriglobales</taxon>
        <taxon>Acidobacteriaceae</taxon>
        <taxon>Acidobacterium</taxon>
    </lineage>
</organism>
<dbReference type="eggNOG" id="ENOG5032YXN">
    <property type="taxonomic scope" value="Bacteria"/>
</dbReference>
<dbReference type="Proteomes" id="UP000002207">
    <property type="component" value="Chromosome"/>
</dbReference>
<dbReference type="OrthoDB" id="123185at2"/>
<name>C1F5J2_ACIC5</name>
<gene>
    <name evidence="2" type="ordered locus">ACP_3171</name>
</gene>
<dbReference type="InParanoid" id="C1F5J2"/>
<dbReference type="STRING" id="240015.ACP_3171"/>